<proteinExistence type="predicted"/>
<dbReference type="InterPro" id="IPR050317">
    <property type="entry name" value="Plant_Fungal_Acyltransferase"/>
</dbReference>
<protein>
    <submittedName>
        <fullName evidence="2">Uncharacterized protein</fullName>
    </submittedName>
</protein>
<evidence type="ECO:0000313" key="2">
    <source>
        <dbReference type="EMBL" id="CAK9080361.1"/>
    </source>
</evidence>
<reference evidence="2 3" key="1">
    <citation type="submission" date="2024-02" db="EMBL/GenBank/DDBJ databases">
        <authorList>
            <person name="Chen Y."/>
            <person name="Shah S."/>
            <person name="Dougan E. K."/>
            <person name="Thang M."/>
            <person name="Chan C."/>
        </authorList>
    </citation>
    <scope>NUCLEOTIDE SEQUENCE [LARGE SCALE GENOMIC DNA]</scope>
</reference>
<gene>
    <name evidence="2" type="ORF">CCMP2556_LOCUS39469</name>
</gene>
<organism evidence="2 3">
    <name type="scientific">Durusdinium trenchii</name>
    <dbReference type="NCBI Taxonomy" id="1381693"/>
    <lineage>
        <taxon>Eukaryota</taxon>
        <taxon>Sar</taxon>
        <taxon>Alveolata</taxon>
        <taxon>Dinophyceae</taxon>
        <taxon>Suessiales</taxon>
        <taxon>Symbiodiniaceae</taxon>
        <taxon>Durusdinium</taxon>
    </lineage>
</organism>
<dbReference type="InterPro" id="IPR023213">
    <property type="entry name" value="CAT-like_dom_sf"/>
</dbReference>
<dbReference type="Pfam" id="PF02458">
    <property type="entry name" value="Transferase"/>
    <property type="match status" value="1"/>
</dbReference>
<sequence length="558" mass="60918">MQSSTSRTSQRSLVELIQLLFSGFSCARPYFDTLAGLKIKSAPNQAFGGFVTLVSWHLVSWFHRQSPPNLSLLETSCLRNCPGQAEEASNMARSTSCCEGVWGSADAAVEIIRPTGGDPSRVIPVLESENTFGWGPLAMACYPAIALILPTVDEPRLKSSLARALEAVPTAAGRFCNNGRSLALNGAGVPFQVVQSGEAQAPEVLEERQLLDFAEFPNPGAVYRGKAPVMAVKLTIFKDNSAVLCMSRSHMLFDGTSAWTFLAFWSALARCEDAKVPVWDKEQVIQLIPDEEETLQLGEKEIGKKMSAGPHNQAIKAIFTLLSKPYDMAFRQFGVSLHRDRLYFSDGELAALKSLATPKIVEPGKDNWVSTQEAFCAYLIHTLGHHLLPANCQDACKLLFFLDPRKSLGLPANLLLGSGMVVMTFKLEKFMSLTLTEIAFSLHEALSGKESSNNMKARWRLASGAQEIGRVFDLYSEFMSTKGCKLVLGVNNSSKRQLPDFGGGRCEKTVTNAGPSIFLPAKGGMEVFLDSQVFSKTGCSKAQKQKALEALRSELPRL</sequence>
<keyword evidence="3" id="KW-1185">Reference proteome</keyword>
<dbReference type="PANTHER" id="PTHR31642:SF310">
    <property type="entry name" value="FATTY ALCOHOL:CAFFEOYL-COA ACYLTRANSFERASE"/>
    <property type="match status" value="1"/>
</dbReference>
<evidence type="ECO:0000256" key="1">
    <source>
        <dbReference type="ARBA" id="ARBA00022679"/>
    </source>
</evidence>
<evidence type="ECO:0000313" key="3">
    <source>
        <dbReference type="Proteomes" id="UP001642484"/>
    </source>
</evidence>
<accession>A0ABP0PXZ2</accession>
<dbReference type="PROSITE" id="PS51257">
    <property type="entry name" value="PROKAR_LIPOPROTEIN"/>
    <property type="match status" value="1"/>
</dbReference>
<dbReference type="Gene3D" id="3.30.559.10">
    <property type="entry name" value="Chloramphenicol acetyltransferase-like domain"/>
    <property type="match status" value="2"/>
</dbReference>
<name>A0ABP0PXZ2_9DINO</name>
<keyword evidence="1" id="KW-0808">Transferase</keyword>
<comment type="caution">
    <text evidence="2">The sequence shown here is derived from an EMBL/GenBank/DDBJ whole genome shotgun (WGS) entry which is preliminary data.</text>
</comment>
<dbReference type="Proteomes" id="UP001642484">
    <property type="component" value="Unassembled WGS sequence"/>
</dbReference>
<dbReference type="EMBL" id="CAXAMN010023729">
    <property type="protein sequence ID" value="CAK9080361.1"/>
    <property type="molecule type" value="Genomic_DNA"/>
</dbReference>
<dbReference type="PANTHER" id="PTHR31642">
    <property type="entry name" value="TRICHOTHECENE 3-O-ACETYLTRANSFERASE"/>
    <property type="match status" value="1"/>
</dbReference>